<organism evidence="6 7">
    <name type="scientific">Mucinivorans hirudinis</name>
    <dbReference type="NCBI Taxonomy" id="1433126"/>
    <lineage>
        <taxon>Bacteria</taxon>
        <taxon>Pseudomonadati</taxon>
        <taxon>Bacteroidota</taxon>
        <taxon>Bacteroidia</taxon>
        <taxon>Bacteroidales</taxon>
        <taxon>Rikenellaceae</taxon>
        <taxon>Mucinivorans</taxon>
    </lineage>
</organism>
<dbReference type="KEGG" id="rbc:BN938_0027"/>
<dbReference type="Proteomes" id="UP000027616">
    <property type="component" value="Chromosome I"/>
</dbReference>
<feature type="domain" description="Alanine racemase N-terminal" evidence="5">
    <location>
        <begin position="8"/>
        <end position="213"/>
    </location>
</feature>
<evidence type="ECO:0000256" key="3">
    <source>
        <dbReference type="PIRSR" id="PIRSR004848-1"/>
    </source>
</evidence>
<dbReference type="InterPro" id="IPR001608">
    <property type="entry name" value="Ala_racemase_N"/>
</dbReference>
<comment type="cofactor">
    <cofactor evidence="3">
        <name>pyridoxal 5'-phosphate</name>
        <dbReference type="ChEBI" id="CHEBI:597326"/>
    </cofactor>
</comment>
<dbReference type="eggNOG" id="COG0325">
    <property type="taxonomic scope" value="Bacteria"/>
</dbReference>
<comment type="function">
    <text evidence="2">Pyridoxal 5'-phosphate (PLP)-binding protein, which is involved in PLP homeostasis.</text>
</comment>
<dbReference type="CDD" id="cd00635">
    <property type="entry name" value="PLPDE_III_YBL036c_like"/>
    <property type="match status" value="1"/>
</dbReference>
<keyword evidence="7" id="KW-1185">Reference proteome</keyword>
<dbReference type="PIRSF" id="PIRSF004848">
    <property type="entry name" value="YBL036c_PLPDEIII"/>
    <property type="match status" value="1"/>
</dbReference>
<name>A0A060R9N1_9BACT</name>
<dbReference type="EMBL" id="HG934468">
    <property type="protein sequence ID" value="CDN30134.1"/>
    <property type="molecule type" value="Genomic_DNA"/>
</dbReference>
<dbReference type="PANTHER" id="PTHR10146">
    <property type="entry name" value="PROLINE SYNTHETASE CO-TRANSCRIBED BACTERIAL HOMOLOG PROTEIN"/>
    <property type="match status" value="1"/>
</dbReference>
<keyword evidence="1 2" id="KW-0663">Pyridoxal phosphate</keyword>
<dbReference type="PROSITE" id="PS01211">
    <property type="entry name" value="UPF0001"/>
    <property type="match status" value="1"/>
</dbReference>
<evidence type="ECO:0000313" key="6">
    <source>
        <dbReference type="EMBL" id="CDN30134.1"/>
    </source>
</evidence>
<dbReference type="HAMAP" id="MF_02087">
    <property type="entry name" value="PLP_homeostasis"/>
    <property type="match status" value="1"/>
</dbReference>
<dbReference type="InterPro" id="IPR011078">
    <property type="entry name" value="PyrdxlP_homeostasis"/>
</dbReference>
<dbReference type="PATRIC" id="fig|1433126.3.peg.27"/>
<dbReference type="STRING" id="1433126.BN938_0027"/>
<protein>
    <recommendedName>
        <fullName evidence="2">Pyridoxal phosphate homeostasis protein</fullName>
        <shortName evidence="2">PLP homeostasis protein</shortName>
    </recommendedName>
</protein>
<dbReference type="HOGENOM" id="CLU_059988_1_3_10"/>
<dbReference type="FunFam" id="3.20.20.10:FF:000018">
    <property type="entry name" value="Pyridoxal phosphate homeostasis protein"/>
    <property type="match status" value="1"/>
</dbReference>
<evidence type="ECO:0000256" key="1">
    <source>
        <dbReference type="ARBA" id="ARBA00022898"/>
    </source>
</evidence>
<dbReference type="Pfam" id="PF01168">
    <property type="entry name" value="Ala_racemase_N"/>
    <property type="match status" value="1"/>
</dbReference>
<comment type="similarity">
    <text evidence="2 4">Belongs to the pyridoxal phosphate-binding protein YggS/PROSC family.</text>
</comment>
<feature type="modified residue" description="N6-(pyridoxal phosphate)lysine" evidence="2 3">
    <location>
        <position position="30"/>
    </location>
</feature>
<dbReference type="NCBIfam" id="TIGR00044">
    <property type="entry name" value="YggS family pyridoxal phosphate-dependent enzyme"/>
    <property type="match status" value="1"/>
</dbReference>
<evidence type="ECO:0000256" key="2">
    <source>
        <dbReference type="HAMAP-Rule" id="MF_02087"/>
    </source>
</evidence>
<gene>
    <name evidence="6" type="ORF">BN938_0027</name>
</gene>
<dbReference type="InterPro" id="IPR029066">
    <property type="entry name" value="PLP-binding_barrel"/>
</dbReference>
<sequence>MATFVNMIADNILALKSVLPTGVELVAVSKFHPAQAIEEAYAAGQRLFAESRPQELLAKYKALPHDIKWHFIGHLQTNKIKYIIPFVSLIHSIDSLRLADAVNEQALRAGRVVDVLLQVHIAREDSKQGFGDDEISQVVDYCGGLNGIKIAGFMGMATSTEDMTLVRSEFMTLKRIYDVYNFPILSMGMSDDYEIAMDCGSNMVRMGSKIFGNRNNQIKC</sequence>
<dbReference type="AlphaFoldDB" id="A0A060R9N1"/>
<reference evidence="6 7" key="1">
    <citation type="journal article" date="2015" name="Genome Announc.">
        <title>Complete Genome Sequence of the Novel Leech Symbiont Mucinivorans hirudinis M3T.</title>
        <authorList>
            <person name="Nelson M.C."/>
            <person name="Bomar L."/>
            <person name="Graf J."/>
        </authorList>
    </citation>
    <scope>NUCLEOTIDE SEQUENCE [LARGE SCALE GENOMIC DNA]</scope>
    <source>
        <strain evidence="7">M3</strain>
    </source>
</reference>
<dbReference type="SUPFAM" id="SSF51419">
    <property type="entry name" value="PLP-binding barrel"/>
    <property type="match status" value="1"/>
</dbReference>
<dbReference type="Gene3D" id="3.20.20.10">
    <property type="entry name" value="Alanine racemase"/>
    <property type="match status" value="1"/>
</dbReference>
<proteinExistence type="inferred from homology"/>
<accession>A0A060R9N1</accession>
<evidence type="ECO:0000256" key="4">
    <source>
        <dbReference type="RuleBase" id="RU004514"/>
    </source>
</evidence>
<dbReference type="GO" id="GO:0030170">
    <property type="term" value="F:pyridoxal phosphate binding"/>
    <property type="evidence" value="ECO:0007669"/>
    <property type="project" value="UniProtKB-UniRule"/>
</dbReference>
<evidence type="ECO:0000313" key="7">
    <source>
        <dbReference type="Proteomes" id="UP000027616"/>
    </source>
</evidence>
<dbReference type="PANTHER" id="PTHR10146:SF14">
    <property type="entry name" value="PYRIDOXAL PHOSPHATE HOMEOSTASIS PROTEIN"/>
    <property type="match status" value="1"/>
</dbReference>
<evidence type="ECO:0000259" key="5">
    <source>
        <dbReference type="Pfam" id="PF01168"/>
    </source>
</evidence>